<evidence type="ECO:0000313" key="5">
    <source>
        <dbReference type="EMBL" id="CCI51438.1"/>
    </source>
</evidence>
<dbReference type="GO" id="GO:0008887">
    <property type="term" value="F:glycerate kinase activity"/>
    <property type="evidence" value="ECO:0007669"/>
    <property type="project" value="UniProtKB-UniRule"/>
</dbReference>
<organism evidence="5 6">
    <name type="scientific">Nostocoides jenkinsii Ben 74</name>
    <dbReference type="NCBI Taxonomy" id="1193518"/>
    <lineage>
        <taxon>Bacteria</taxon>
        <taxon>Bacillati</taxon>
        <taxon>Actinomycetota</taxon>
        <taxon>Actinomycetes</taxon>
        <taxon>Micrococcales</taxon>
        <taxon>Intrasporangiaceae</taxon>
        <taxon>Nostocoides</taxon>
    </lineage>
</organism>
<keyword evidence="3 4" id="KW-0418">Kinase</keyword>
<evidence type="ECO:0000256" key="1">
    <source>
        <dbReference type="ARBA" id="ARBA00006284"/>
    </source>
</evidence>
<evidence type="ECO:0000256" key="3">
    <source>
        <dbReference type="ARBA" id="ARBA00022777"/>
    </source>
</evidence>
<dbReference type="AlphaFoldDB" id="A0A077M9S6"/>
<dbReference type="NCBIfam" id="TIGR00045">
    <property type="entry name" value="glycerate kinase"/>
    <property type="match status" value="1"/>
</dbReference>
<dbReference type="Gene3D" id="3.40.50.10350">
    <property type="entry name" value="Glycerate kinase, domain 1"/>
    <property type="match status" value="1"/>
</dbReference>
<evidence type="ECO:0000313" key="6">
    <source>
        <dbReference type="Proteomes" id="UP000035720"/>
    </source>
</evidence>
<dbReference type="PANTHER" id="PTHR21599:SF0">
    <property type="entry name" value="GLYCERATE KINASE"/>
    <property type="match status" value="1"/>
</dbReference>
<keyword evidence="2 4" id="KW-0808">Transferase</keyword>
<accession>A0A077M9S6</accession>
<reference evidence="5 6" key="1">
    <citation type="journal article" date="2013" name="ISME J.">
        <title>A metabolic model for members of the genus Tetrasphaera involved in enhanced biological phosphorus removal.</title>
        <authorList>
            <person name="Kristiansen R."/>
            <person name="Nguyen H.T.T."/>
            <person name="Saunders A.M."/>
            <person name="Nielsen J.L."/>
            <person name="Wimmer R."/>
            <person name="Le V.Q."/>
            <person name="McIlroy S.J."/>
            <person name="Petrovski S."/>
            <person name="Seviour R.J."/>
            <person name="Calteau A."/>
            <person name="Nielsen K.L."/>
            <person name="Nielsen P.H."/>
        </authorList>
    </citation>
    <scope>NUCLEOTIDE SEQUENCE [LARGE SCALE GENOMIC DNA]</scope>
    <source>
        <strain evidence="5 6">Ben 74</strain>
    </source>
</reference>
<dbReference type="InterPro" id="IPR018197">
    <property type="entry name" value="Glycerate_kinase_RE-like"/>
</dbReference>
<dbReference type="InterPro" id="IPR018193">
    <property type="entry name" value="Glyc_kinase_flavodox-like_fold"/>
</dbReference>
<dbReference type="OrthoDB" id="9774290at2"/>
<dbReference type="Gene3D" id="3.90.1510.10">
    <property type="entry name" value="Glycerate kinase, domain 2"/>
    <property type="match status" value="1"/>
</dbReference>
<evidence type="ECO:0000256" key="2">
    <source>
        <dbReference type="ARBA" id="ARBA00022679"/>
    </source>
</evidence>
<name>A0A077M9S6_9MICO</name>
<dbReference type="GO" id="GO:0031388">
    <property type="term" value="P:organic acid phosphorylation"/>
    <property type="evidence" value="ECO:0007669"/>
    <property type="project" value="UniProtKB-UniRule"/>
</dbReference>
<sequence>MHVVIAPDCFTGTLTATQAAAAIAEGWGRSAPHCLVTEVPLSDGGPGFLDVLEPALVGEVRALTVADPLGREVPASILMVGAEGERTAYIESAQAAGLHLLGAGERDPGVTSSFGVGSLLRAAREAGARRIVVGLGGSGTNDGGAGMLAALGVGSVDDLGRGGLGLADLTVTALNALPAVRAEWAQIEIVAATDVDNPLLGLKGASAVFGPQKGATPQRAQELENALGHYADLLNRQLPPSLDLISGKPRRLDREPGAGAAGGLGYGLFLLGARRVSGVDLVLQAVGFATLAASADLVVTGEGTFDWQSLRGKVVTGVAQAALEAATPCIVIAGQVLVGRREGMGIGLSGMYAVAADPTQEQAALADPVGTLANRAARVARTWSPPPRPA</sequence>
<dbReference type="PANTHER" id="PTHR21599">
    <property type="entry name" value="GLYCERATE KINASE"/>
    <property type="match status" value="1"/>
</dbReference>
<dbReference type="RefSeq" id="WP_048547913.1">
    <property type="nucleotide sequence ID" value="NZ_HF571038.1"/>
</dbReference>
<dbReference type="InterPro" id="IPR036129">
    <property type="entry name" value="Glycerate_kinase_sf"/>
</dbReference>
<comment type="caution">
    <text evidence="5">The sequence shown here is derived from an EMBL/GenBank/DDBJ whole genome shotgun (WGS) entry which is preliminary data.</text>
</comment>
<dbReference type="InterPro" id="IPR004381">
    <property type="entry name" value="Glycerate_kinase"/>
</dbReference>
<evidence type="ECO:0008006" key="7">
    <source>
        <dbReference type="Google" id="ProtNLM"/>
    </source>
</evidence>
<dbReference type="Pfam" id="PF02595">
    <property type="entry name" value="Gly_kinase"/>
    <property type="match status" value="1"/>
</dbReference>
<gene>
    <name evidence="5" type="ORF">BN13_1020003</name>
</gene>
<dbReference type="PIRSF" id="PIRSF006078">
    <property type="entry name" value="GlxK"/>
    <property type="match status" value="1"/>
</dbReference>
<proteinExistence type="inferred from homology"/>
<dbReference type="EMBL" id="CAJC01000005">
    <property type="protein sequence ID" value="CCI51438.1"/>
    <property type="molecule type" value="Genomic_DNA"/>
</dbReference>
<dbReference type="Proteomes" id="UP000035720">
    <property type="component" value="Unassembled WGS sequence"/>
</dbReference>
<evidence type="ECO:0000256" key="4">
    <source>
        <dbReference type="PIRNR" id="PIRNR006078"/>
    </source>
</evidence>
<keyword evidence="6" id="KW-1185">Reference proteome</keyword>
<dbReference type="SUPFAM" id="SSF110738">
    <property type="entry name" value="Glycerate kinase I"/>
    <property type="match status" value="1"/>
</dbReference>
<comment type="similarity">
    <text evidence="1 4">Belongs to the glycerate kinase type-1 family.</text>
</comment>
<dbReference type="STRING" id="1193518.BN13_1020003"/>
<protein>
    <recommendedName>
        <fullName evidence="7">Glycerate kinase</fullName>
    </recommendedName>
</protein>